<feature type="coiled-coil region" evidence="1">
    <location>
        <begin position="99"/>
        <end position="126"/>
    </location>
</feature>
<evidence type="ECO:0000313" key="2">
    <source>
        <dbReference type="EMBL" id="DAE28784.1"/>
    </source>
</evidence>
<dbReference type="EMBL" id="BK059091">
    <property type="protein sequence ID" value="DAE28784.1"/>
    <property type="molecule type" value="Genomic_DNA"/>
</dbReference>
<protein>
    <submittedName>
        <fullName evidence="2">Uncharacterized protein</fullName>
    </submittedName>
</protein>
<organism evidence="2">
    <name type="scientific">virus sp. ctmTa7</name>
    <dbReference type="NCBI Taxonomy" id="2828255"/>
    <lineage>
        <taxon>Viruses</taxon>
    </lineage>
</organism>
<evidence type="ECO:0000256" key="1">
    <source>
        <dbReference type="SAM" id="Coils"/>
    </source>
</evidence>
<keyword evidence="1" id="KW-0175">Coiled coil</keyword>
<proteinExistence type="predicted"/>
<reference evidence="2" key="1">
    <citation type="journal article" date="2021" name="Proc. Natl. Acad. Sci. U.S.A.">
        <title>A Catalog of Tens of Thousands of Viruses from Human Metagenomes Reveals Hidden Associations with Chronic Diseases.</title>
        <authorList>
            <person name="Tisza M.J."/>
            <person name="Buck C.B."/>
        </authorList>
    </citation>
    <scope>NUCLEOTIDE SEQUENCE</scope>
    <source>
        <strain evidence="2">CtmTa7</strain>
    </source>
</reference>
<name>A0A8S5RBM8_9VIRU</name>
<sequence length="138" mass="15912">MSKNDDRILELKKQIDEKKKLLADKNTRFVPETNCVLTMNKNSTNINVCSNEELKLLLISLNAYLMSAKDLGMNDFEISGYSVTSWIKDIKNKLDIFNLKKQQSDLKTMEQKLDKLLSDDKKTELELNDIAALLKLEK</sequence>
<accession>A0A8S5RBM8</accession>